<keyword evidence="2" id="KW-0813">Transport</keyword>
<dbReference type="GO" id="GO:0005484">
    <property type="term" value="F:SNAP receptor activity"/>
    <property type="evidence" value="ECO:0007669"/>
    <property type="project" value="InterPro"/>
</dbReference>
<evidence type="ECO:0000256" key="9">
    <source>
        <dbReference type="ARBA" id="ARBA00037934"/>
    </source>
</evidence>
<dbReference type="PANTHER" id="PTHR12825">
    <property type="entry name" value="BNIP1-RELATED"/>
    <property type="match status" value="1"/>
</dbReference>
<comment type="similarity">
    <text evidence="9">Belongs to the SEC20 family.</text>
</comment>
<evidence type="ECO:0000256" key="5">
    <source>
        <dbReference type="ARBA" id="ARBA00022892"/>
    </source>
</evidence>
<name>A0A9P7NDP2_9HYPO</name>
<keyword evidence="6" id="KW-1133">Transmembrane helix</keyword>
<evidence type="ECO:0000256" key="3">
    <source>
        <dbReference type="ARBA" id="ARBA00022692"/>
    </source>
</evidence>
<organism evidence="13 14">
    <name type="scientific">Claviceps pusilla</name>
    <dbReference type="NCBI Taxonomy" id="123648"/>
    <lineage>
        <taxon>Eukaryota</taxon>
        <taxon>Fungi</taxon>
        <taxon>Dikarya</taxon>
        <taxon>Ascomycota</taxon>
        <taxon>Pezizomycotina</taxon>
        <taxon>Sordariomycetes</taxon>
        <taxon>Hypocreomycetidae</taxon>
        <taxon>Hypocreales</taxon>
        <taxon>Clavicipitaceae</taxon>
        <taxon>Claviceps</taxon>
    </lineage>
</organism>
<evidence type="ECO:0000256" key="10">
    <source>
        <dbReference type="SAM" id="Coils"/>
    </source>
</evidence>
<keyword evidence="14" id="KW-1185">Reference proteome</keyword>
<feature type="domain" description="Sec20 C-terminal" evidence="12">
    <location>
        <begin position="184"/>
        <end position="272"/>
    </location>
</feature>
<keyword evidence="8" id="KW-0472">Membrane</keyword>
<proteinExistence type="inferred from homology"/>
<evidence type="ECO:0000256" key="7">
    <source>
        <dbReference type="ARBA" id="ARBA00023054"/>
    </source>
</evidence>
<evidence type="ECO:0000256" key="4">
    <source>
        <dbReference type="ARBA" id="ARBA00022824"/>
    </source>
</evidence>
<dbReference type="GO" id="GO:0031201">
    <property type="term" value="C:SNARE complex"/>
    <property type="evidence" value="ECO:0007669"/>
    <property type="project" value="TreeGrafter"/>
</dbReference>
<dbReference type="Proteomes" id="UP000748025">
    <property type="component" value="Unassembled WGS sequence"/>
</dbReference>
<keyword evidence="7 10" id="KW-0175">Coiled coil</keyword>
<dbReference type="EMBL" id="SRPW01000836">
    <property type="protein sequence ID" value="KAG6011739.1"/>
    <property type="molecule type" value="Genomic_DNA"/>
</dbReference>
<reference evidence="13" key="1">
    <citation type="journal article" date="2020" name="bioRxiv">
        <title>Whole genome comparisons of ergot fungi reveals the divergence and evolution of species within the genus Claviceps are the result of varying mechanisms driving genome evolution and host range expansion.</title>
        <authorList>
            <person name="Wyka S.A."/>
            <person name="Mondo S.J."/>
            <person name="Liu M."/>
            <person name="Dettman J."/>
            <person name="Nalam V."/>
            <person name="Broders K.D."/>
        </authorList>
    </citation>
    <scope>NUCLEOTIDE SEQUENCE</scope>
    <source>
        <strain evidence="13">CCC 602</strain>
    </source>
</reference>
<feature type="region of interest" description="Disordered" evidence="11">
    <location>
        <begin position="335"/>
        <end position="359"/>
    </location>
</feature>
<dbReference type="InterPro" id="IPR005606">
    <property type="entry name" value="Sec20"/>
</dbReference>
<keyword evidence="4" id="KW-0256">Endoplasmic reticulum</keyword>
<feature type="region of interest" description="Disordered" evidence="11">
    <location>
        <begin position="375"/>
        <end position="418"/>
    </location>
</feature>
<feature type="compositionally biased region" description="Polar residues" evidence="11">
    <location>
        <begin position="162"/>
        <end position="176"/>
    </location>
</feature>
<feature type="coiled-coil region" evidence="10">
    <location>
        <begin position="3"/>
        <end position="33"/>
    </location>
</feature>
<evidence type="ECO:0000313" key="13">
    <source>
        <dbReference type="EMBL" id="KAG6011739.1"/>
    </source>
</evidence>
<dbReference type="PANTHER" id="PTHR12825:SF0">
    <property type="entry name" value="VESICLE TRANSPORT PROTEIN SEC20"/>
    <property type="match status" value="1"/>
</dbReference>
<gene>
    <name evidence="13" type="ORF">E4U43_008148</name>
</gene>
<protein>
    <recommendedName>
        <fullName evidence="12">Sec20 C-terminal domain-containing protein</fullName>
    </recommendedName>
</protein>
<evidence type="ECO:0000313" key="14">
    <source>
        <dbReference type="Proteomes" id="UP000748025"/>
    </source>
</evidence>
<dbReference type="OrthoDB" id="46868at2759"/>
<dbReference type="InterPro" id="IPR056173">
    <property type="entry name" value="Sec20_C"/>
</dbReference>
<keyword evidence="5" id="KW-0931">ER-Golgi transport</keyword>
<evidence type="ECO:0000256" key="11">
    <source>
        <dbReference type="SAM" id="MobiDB-lite"/>
    </source>
</evidence>
<evidence type="ECO:0000256" key="1">
    <source>
        <dbReference type="ARBA" id="ARBA00004163"/>
    </source>
</evidence>
<evidence type="ECO:0000256" key="6">
    <source>
        <dbReference type="ARBA" id="ARBA00022989"/>
    </source>
</evidence>
<feature type="region of interest" description="Disordered" evidence="11">
    <location>
        <begin position="131"/>
        <end position="178"/>
    </location>
</feature>
<dbReference type="Pfam" id="PF03908">
    <property type="entry name" value="Sec20"/>
    <property type="match status" value="1"/>
</dbReference>
<dbReference type="GO" id="GO:0005789">
    <property type="term" value="C:endoplasmic reticulum membrane"/>
    <property type="evidence" value="ECO:0007669"/>
    <property type="project" value="UniProtKB-SubCell"/>
</dbReference>
<comment type="subcellular location">
    <subcellularLocation>
        <location evidence="1">Endoplasmic reticulum membrane</location>
        <topology evidence="1">Single-pass type IV membrane protein</topology>
    </subcellularLocation>
</comment>
<keyword evidence="3" id="KW-0812">Transmembrane</keyword>
<evidence type="ECO:0000256" key="8">
    <source>
        <dbReference type="ARBA" id="ARBA00023136"/>
    </source>
</evidence>
<sequence>MSLRGLEERLTALQETTTQLRELIDRLAKLEFQPGAVPLDADDESSVSGELSAEIGQILRNGLDEQELLSGEVEFVRPEGVEKTRLREGIERLGAELVSCRSRFRKARLSARESLAQARKLERRLLIQSYSIPSTEPASPGEGPPEEAPAPATRPQRHHHTAFQTQQRQSSLSAKDQQAVGAGDNVTSALRRTHDLIAAELFRSEYAHQTLMESSAALKELDESYSSLDSMLASSRNLLGTLLRSQKSDTWYLQTALYMLMLTGAWLLFRRILYGPMWWLVWLPLRVLFGVGSRAGSAVMKHHHHSSAPGQSDHAAAGVVIDGGRISVDGLPGDHLPAAQVMAPDGQAPLSDAGGADADSVEDKIARVVDAVNQADELGNVDGGPDGQPGDQARNTKKRMWEEPEVVEETETQQRDEL</sequence>
<comment type="caution">
    <text evidence="13">The sequence shown here is derived from an EMBL/GenBank/DDBJ whole genome shotgun (WGS) entry which is preliminary data.</text>
</comment>
<evidence type="ECO:0000256" key="2">
    <source>
        <dbReference type="ARBA" id="ARBA00022448"/>
    </source>
</evidence>
<evidence type="ECO:0000259" key="12">
    <source>
        <dbReference type="Pfam" id="PF03908"/>
    </source>
</evidence>
<accession>A0A9P7NDP2</accession>
<dbReference type="AlphaFoldDB" id="A0A9P7NDP2"/>
<dbReference type="GO" id="GO:0006890">
    <property type="term" value="P:retrograde vesicle-mediated transport, Golgi to endoplasmic reticulum"/>
    <property type="evidence" value="ECO:0007669"/>
    <property type="project" value="InterPro"/>
</dbReference>